<proteinExistence type="predicted"/>
<dbReference type="InterPro" id="IPR025711">
    <property type="entry name" value="PepSY"/>
</dbReference>
<name>A0ABX7FRX8_BRECH</name>
<dbReference type="EMBL" id="CP069127">
    <property type="protein sequence ID" value="QRG68861.1"/>
    <property type="molecule type" value="Genomic_DNA"/>
</dbReference>
<accession>A0ABX7FRX8</accession>
<dbReference type="Gene3D" id="3.10.450.40">
    <property type="match status" value="1"/>
</dbReference>
<organism evidence="3 4">
    <name type="scientific">Brevibacillus choshinensis</name>
    <dbReference type="NCBI Taxonomy" id="54911"/>
    <lineage>
        <taxon>Bacteria</taxon>
        <taxon>Bacillati</taxon>
        <taxon>Bacillota</taxon>
        <taxon>Bacilli</taxon>
        <taxon>Bacillales</taxon>
        <taxon>Paenibacillaceae</taxon>
        <taxon>Brevibacillus</taxon>
    </lineage>
</organism>
<protein>
    <submittedName>
        <fullName evidence="3">PepSY domain-containing protein</fullName>
    </submittedName>
</protein>
<evidence type="ECO:0000259" key="2">
    <source>
        <dbReference type="Pfam" id="PF03413"/>
    </source>
</evidence>
<evidence type="ECO:0000313" key="3">
    <source>
        <dbReference type="EMBL" id="QRG68861.1"/>
    </source>
</evidence>
<sequence>MNKRWKWAAGASAILALAGLAVLLTGDPWMSTTQALSRESVEKSILQQYAGEVISSVLTEEGVYVINLRTQRGTYEWKVDAYSGEMISLKRLQAYIPGNEPSPSTPAANVNLDPLEKPPNKQLPQTVGKDEAHTTKTESSPSTETPITNSPYPKESPIISSKEAAAAASRQVPGRVKDSELRKLGNRSYYVIEIETDNKEKGYRKADVQVNAITGAVTSVIWDDHHNDDDHLDSSKRQQDDDNHSDHK</sequence>
<feature type="region of interest" description="Disordered" evidence="1">
    <location>
        <begin position="224"/>
        <end position="248"/>
    </location>
</feature>
<dbReference type="Proteomes" id="UP000596248">
    <property type="component" value="Chromosome"/>
</dbReference>
<evidence type="ECO:0000313" key="4">
    <source>
        <dbReference type="Proteomes" id="UP000596248"/>
    </source>
</evidence>
<dbReference type="RefSeq" id="WP_203355859.1">
    <property type="nucleotide sequence ID" value="NZ_CP069127.1"/>
</dbReference>
<keyword evidence="4" id="KW-1185">Reference proteome</keyword>
<feature type="domain" description="PepSY" evidence="2">
    <location>
        <begin position="159"/>
        <end position="220"/>
    </location>
</feature>
<reference evidence="3 4" key="1">
    <citation type="submission" date="2021-01" db="EMBL/GenBank/DDBJ databases">
        <title>Identification of strong promoters based on the transcriptome of Brevibacillus choshinensis.</title>
        <authorList>
            <person name="Yao D."/>
            <person name="Zhang K."/>
            <person name="Wu J."/>
        </authorList>
    </citation>
    <scope>NUCLEOTIDE SEQUENCE [LARGE SCALE GENOMIC DNA]</scope>
    <source>
        <strain evidence="3 4">HPD31-SP3</strain>
    </source>
</reference>
<feature type="region of interest" description="Disordered" evidence="1">
    <location>
        <begin position="98"/>
        <end position="156"/>
    </location>
</feature>
<dbReference type="Pfam" id="PF03413">
    <property type="entry name" value="PepSY"/>
    <property type="match status" value="2"/>
</dbReference>
<evidence type="ECO:0000256" key="1">
    <source>
        <dbReference type="SAM" id="MobiDB-lite"/>
    </source>
</evidence>
<feature type="domain" description="PepSY" evidence="2">
    <location>
        <begin position="36"/>
        <end position="87"/>
    </location>
</feature>
<feature type="compositionally biased region" description="Low complexity" evidence="1">
    <location>
        <begin position="137"/>
        <end position="151"/>
    </location>
</feature>
<gene>
    <name evidence="3" type="ORF">JNE38_06865</name>
</gene>